<feature type="region of interest" description="Disordered" evidence="1">
    <location>
        <begin position="1"/>
        <end position="25"/>
    </location>
</feature>
<dbReference type="Proteomes" id="UP000002630">
    <property type="component" value="Linkage Group LG02"/>
</dbReference>
<dbReference type="AlphaFoldDB" id="D7FW13"/>
<feature type="compositionally biased region" description="Low complexity" evidence="1">
    <location>
        <begin position="15"/>
        <end position="25"/>
    </location>
</feature>
<feature type="compositionally biased region" description="Basic and acidic residues" evidence="1">
    <location>
        <begin position="1"/>
        <end position="10"/>
    </location>
</feature>
<protein>
    <submittedName>
        <fullName evidence="3">YHS domain-containing protein</fullName>
    </submittedName>
</protein>
<keyword evidence="2" id="KW-1133">Transmembrane helix</keyword>
<accession>D7FW13</accession>
<evidence type="ECO:0000256" key="2">
    <source>
        <dbReference type="SAM" id="Phobius"/>
    </source>
</evidence>
<evidence type="ECO:0000256" key="1">
    <source>
        <dbReference type="SAM" id="MobiDB-lite"/>
    </source>
</evidence>
<feature type="transmembrane region" description="Helical" evidence="2">
    <location>
        <begin position="40"/>
        <end position="61"/>
    </location>
</feature>
<evidence type="ECO:0000313" key="4">
    <source>
        <dbReference type="Proteomes" id="UP000002630"/>
    </source>
</evidence>
<name>D7FW13_ECTSI</name>
<keyword evidence="2" id="KW-0812">Transmembrane</keyword>
<keyword evidence="4" id="KW-1185">Reference proteome</keyword>
<dbReference type="EMBL" id="FN649727">
    <property type="protein sequence ID" value="CBJ25533.1"/>
    <property type="molecule type" value="Genomic_DNA"/>
</dbReference>
<dbReference type="OrthoDB" id="161814at2759"/>
<dbReference type="InParanoid" id="D7FW13"/>
<proteinExistence type="predicted"/>
<dbReference type="EMBL" id="FN648486">
    <property type="protein sequence ID" value="CBJ25533.1"/>
    <property type="molecule type" value="Genomic_DNA"/>
</dbReference>
<organism evidence="3 4">
    <name type="scientific">Ectocarpus siliculosus</name>
    <name type="common">Brown alga</name>
    <name type="synonym">Conferva siliculosa</name>
    <dbReference type="NCBI Taxonomy" id="2880"/>
    <lineage>
        <taxon>Eukaryota</taxon>
        <taxon>Sar</taxon>
        <taxon>Stramenopiles</taxon>
        <taxon>Ochrophyta</taxon>
        <taxon>PX clade</taxon>
        <taxon>Phaeophyceae</taxon>
        <taxon>Ectocarpales</taxon>
        <taxon>Ectocarpaceae</taxon>
        <taxon>Ectocarpus</taxon>
    </lineage>
</organism>
<evidence type="ECO:0000313" key="3">
    <source>
        <dbReference type="EMBL" id="CBJ25533.1"/>
    </source>
</evidence>
<gene>
    <name evidence="3" type="ORF">Esi_0003_0170</name>
</gene>
<keyword evidence="2" id="KW-0472">Membrane</keyword>
<reference evidence="3 4" key="1">
    <citation type="journal article" date="2010" name="Nature">
        <title>The Ectocarpus genome and the independent evolution of multicellularity in brown algae.</title>
        <authorList>
            <person name="Cock J.M."/>
            <person name="Sterck L."/>
            <person name="Rouze P."/>
            <person name="Scornet D."/>
            <person name="Allen A.E."/>
            <person name="Amoutzias G."/>
            <person name="Anthouard V."/>
            <person name="Artiguenave F."/>
            <person name="Aury J.M."/>
            <person name="Badger J.H."/>
            <person name="Beszteri B."/>
            <person name="Billiau K."/>
            <person name="Bonnet E."/>
            <person name="Bothwell J.H."/>
            <person name="Bowler C."/>
            <person name="Boyen C."/>
            <person name="Brownlee C."/>
            <person name="Carrano C.J."/>
            <person name="Charrier B."/>
            <person name="Cho G.Y."/>
            <person name="Coelho S.M."/>
            <person name="Collen J."/>
            <person name="Corre E."/>
            <person name="Da Silva C."/>
            <person name="Delage L."/>
            <person name="Delaroque N."/>
            <person name="Dittami S.M."/>
            <person name="Doulbeau S."/>
            <person name="Elias M."/>
            <person name="Farnham G."/>
            <person name="Gachon C.M."/>
            <person name="Gschloessl B."/>
            <person name="Heesch S."/>
            <person name="Jabbari K."/>
            <person name="Jubin C."/>
            <person name="Kawai H."/>
            <person name="Kimura K."/>
            <person name="Kloareg B."/>
            <person name="Kupper F.C."/>
            <person name="Lang D."/>
            <person name="Le Bail A."/>
            <person name="Leblanc C."/>
            <person name="Lerouge P."/>
            <person name="Lohr M."/>
            <person name="Lopez P.J."/>
            <person name="Martens C."/>
            <person name="Maumus F."/>
            <person name="Michel G."/>
            <person name="Miranda-Saavedra D."/>
            <person name="Morales J."/>
            <person name="Moreau H."/>
            <person name="Motomura T."/>
            <person name="Nagasato C."/>
            <person name="Napoli C.A."/>
            <person name="Nelson D.R."/>
            <person name="Nyvall-Collen P."/>
            <person name="Peters A.F."/>
            <person name="Pommier C."/>
            <person name="Potin P."/>
            <person name="Poulain J."/>
            <person name="Quesneville H."/>
            <person name="Read B."/>
            <person name="Rensing S.A."/>
            <person name="Ritter A."/>
            <person name="Rousvoal S."/>
            <person name="Samanta M."/>
            <person name="Samson G."/>
            <person name="Schroeder D.C."/>
            <person name="Segurens B."/>
            <person name="Strittmatter M."/>
            <person name="Tonon T."/>
            <person name="Tregear J.W."/>
            <person name="Valentin K."/>
            <person name="von Dassow P."/>
            <person name="Yamagishi T."/>
            <person name="Van de Peer Y."/>
            <person name="Wincker P."/>
        </authorList>
    </citation>
    <scope>NUCLEOTIDE SEQUENCE [LARGE SCALE GENOMIC DNA]</scope>
    <source>
        <strain evidence="4">Ec32 / CCAP1310/4</strain>
    </source>
</reference>
<sequence>MATTEEDRPLMQRLRSPGAADASPGAGRALKPLPFSLKGFLTTFFAVLFLFLLAAMASRVIKWASDDSLTAERVEYSLDGAEGTRLSGLVNPNNGSHPTLTTTADCTGDTHLPVLGGVDVVAYWTLPAGSKPVFGTPNLVSLFGDYRFYFSSIENLRTFESDPVRYIPAWGGFCSYGVAAETFWRPDILGPFGDPSKWLILPGDGKLHVFRSERPMTKFLLAPGENLEAGDAIWNGWFPAERGGAAPLNTACLCSEEMCVNG</sequence>